<reference evidence="1 2" key="1">
    <citation type="submission" date="2015-10" db="EMBL/GenBank/DDBJ databases">
        <title>Complete genome sequence of hyperthermophilic archaeon Pyrodictium delaneyi Su06.</title>
        <authorList>
            <person name="Jung J.-H."/>
            <person name="Lin J."/>
            <person name="Holden J.F."/>
            <person name="Park C.-S."/>
        </authorList>
    </citation>
    <scope>NUCLEOTIDE SEQUENCE [LARGE SCALE GENOMIC DNA]</scope>
    <source>
        <strain evidence="1 2">Su06</strain>
    </source>
</reference>
<evidence type="ECO:0000313" key="1">
    <source>
        <dbReference type="EMBL" id="ALL00743.1"/>
    </source>
</evidence>
<dbReference type="KEGG" id="pdl:Pyrde_0693"/>
<name>A0A0P0N214_9CREN</name>
<proteinExistence type="predicted"/>
<gene>
    <name evidence="1" type="ORF">Pyrde_0693</name>
</gene>
<evidence type="ECO:0000313" key="2">
    <source>
        <dbReference type="Proteomes" id="UP000058613"/>
    </source>
</evidence>
<dbReference type="EMBL" id="CP013011">
    <property type="protein sequence ID" value="ALL00743.1"/>
    <property type="molecule type" value="Genomic_DNA"/>
</dbReference>
<dbReference type="AlphaFoldDB" id="A0A0P0N214"/>
<organism evidence="1 2">
    <name type="scientific">Pyrodictium delaneyi</name>
    <dbReference type="NCBI Taxonomy" id="1273541"/>
    <lineage>
        <taxon>Archaea</taxon>
        <taxon>Thermoproteota</taxon>
        <taxon>Thermoprotei</taxon>
        <taxon>Desulfurococcales</taxon>
        <taxon>Pyrodictiaceae</taxon>
        <taxon>Pyrodictium</taxon>
    </lineage>
</organism>
<dbReference type="GeneID" id="26099029"/>
<dbReference type="SUPFAM" id="SSF46785">
    <property type="entry name" value="Winged helix' DNA-binding domain"/>
    <property type="match status" value="1"/>
</dbReference>
<evidence type="ECO:0008006" key="3">
    <source>
        <dbReference type="Google" id="ProtNLM"/>
    </source>
</evidence>
<dbReference type="InterPro" id="IPR036390">
    <property type="entry name" value="WH_DNA-bd_sf"/>
</dbReference>
<sequence>MRVTVDPKKIAQVLRRLGVVYVSPHDLTAMLGIPSRSAGRLLKAMEKQGLAIRYSKNFYKILARG</sequence>
<dbReference type="RefSeq" id="WP_143522051.1">
    <property type="nucleotide sequence ID" value="NZ_CP013011.1"/>
</dbReference>
<accession>A0A0P0N214</accession>
<protein>
    <recommendedName>
        <fullName evidence="3">Transcriptional regulator</fullName>
    </recommendedName>
</protein>
<dbReference type="Proteomes" id="UP000058613">
    <property type="component" value="Chromosome"/>
</dbReference>
<dbReference type="STRING" id="1273541.Pyrde_0693"/>